<dbReference type="AlphaFoldDB" id="A0A4P9WDP2"/>
<dbReference type="InterPro" id="IPR010255">
    <property type="entry name" value="Haem_peroxidase_sf"/>
</dbReference>
<dbReference type="GO" id="GO:0020037">
    <property type="term" value="F:heme binding"/>
    <property type="evidence" value="ECO:0007669"/>
    <property type="project" value="InterPro"/>
</dbReference>
<dbReference type="Gene3D" id="1.10.420.10">
    <property type="entry name" value="Peroxidase, domain 2"/>
    <property type="match status" value="1"/>
</dbReference>
<sequence>MLPTDLALIKDKSFKKFVDLYAKDEARFFSDFALAFQKLEENGVPFAADAPVYEFTKL</sequence>
<dbReference type="Gene3D" id="1.10.520.10">
    <property type="match status" value="1"/>
</dbReference>
<dbReference type="EMBL" id="KZ995538">
    <property type="protein sequence ID" value="RKO90472.1"/>
    <property type="molecule type" value="Genomic_DNA"/>
</dbReference>
<evidence type="ECO:0000313" key="1">
    <source>
        <dbReference type="EMBL" id="RKO90472.1"/>
    </source>
</evidence>
<organism evidence="1 2">
    <name type="scientific">Blyttiomyces helicus</name>
    <dbReference type="NCBI Taxonomy" id="388810"/>
    <lineage>
        <taxon>Eukaryota</taxon>
        <taxon>Fungi</taxon>
        <taxon>Fungi incertae sedis</taxon>
        <taxon>Chytridiomycota</taxon>
        <taxon>Chytridiomycota incertae sedis</taxon>
        <taxon>Chytridiomycetes</taxon>
        <taxon>Chytridiomycetes incertae sedis</taxon>
        <taxon>Blyttiomyces</taxon>
    </lineage>
</organism>
<accession>A0A4P9WDP2</accession>
<keyword evidence="2" id="KW-1185">Reference proteome</keyword>
<dbReference type="OrthoDB" id="2859658at2759"/>
<name>A0A4P9WDP2_9FUNG</name>
<dbReference type="SUPFAM" id="SSF48113">
    <property type="entry name" value="Heme-dependent peroxidases"/>
    <property type="match status" value="1"/>
</dbReference>
<dbReference type="Proteomes" id="UP000269721">
    <property type="component" value="Unassembled WGS sequence"/>
</dbReference>
<reference evidence="2" key="1">
    <citation type="journal article" date="2018" name="Nat. Microbiol.">
        <title>Leveraging single-cell genomics to expand the fungal tree of life.</title>
        <authorList>
            <person name="Ahrendt S.R."/>
            <person name="Quandt C.A."/>
            <person name="Ciobanu D."/>
            <person name="Clum A."/>
            <person name="Salamov A."/>
            <person name="Andreopoulos B."/>
            <person name="Cheng J.F."/>
            <person name="Woyke T."/>
            <person name="Pelin A."/>
            <person name="Henrissat B."/>
            <person name="Reynolds N.K."/>
            <person name="Benny G.L."/>
            <person name="Smith M.E."/>
            <person name="James T.Y."/>
            <person name="Grigoriev I.V."/>
        </authorList>
    </citation>
    <scope>NUCLEOTIDE SEQUENCE [LARGE SCALE GENOMIC DNA]</scope>
</reference>
<dbReference type="GO" id="GO:0004601">
    <property type="term" value="F:peroxidase activity"/>
    <property type="evidence" value="ECO:0007669"/>
    <property type="project" value="InterPro"/>
</dbReference>
<dbReference type="GO" id="GO:0006979">
    <property type="term" value="P:response to oxidative stress"/>
    <property type="evidence" value="ECO:0007669"/>
    <property type="project" value="InterPro"/>
</dbReference>
<gene>
    <name evidence="1" type="ORF">BDK51DRAFT_52954</name>
</gene>
<protein>
    <submittedName>
        <fullName evidence="1">Uncharacterized protein</fullName>
    </submittedName>
</protein>
<proteinExistence type="predicted"/>
<evidence type="ECO:0000313" key="2">
    <source>
        <dbReference type="Proteomes" id="UP000269721"/>
    </source>
</evidence>